<reference evidence="1 2" key="1">
    <citation type="submission" date="2021-06" db="EMBL/GenBank/DDBJ databases">
        <title>Caerostris darwini draft genome.</title>
        <authorList>
            <person name="Kono N."/>
            <person name="Arakawa K."/>
        </authorList>
    </citation>
    <scope>NUCLEOTIDE SEQUENCE [LARGE SCALE GENOMIC DNA]</scope>
</reference>
<dbReference type="EMBL" id="BPLQ01000887">
    <property type="protein sequence ID" value="GIX76031.1"/>
    <property type="molecule type" value="Genomic_DNA"/>
</dbReference>
<gene>
    <name evidence="1" type="ORF">CDAR_443141</name>
</gene>
<proteinExistence type="predicted"/>
<evidence type="ECO:0000313" key="1">
    <source>
        <dbReference type="EMBL" id="GIX76031.1"/>
    </source>
</evidence>
<keyword evidence="2" id="KW-1185">Reference proteome</keyword>
<comment type="caution">
    <text evidence="1">The sequence shown here is derived from an EMBL/GenBank/DDBJ whole genome shotgun (WGS) entry which is preliminary data.</text>
</comment>
<dbReference type="Proteomes" id="UP001054837">
    <property type="component" value="Unassembled WGS sequence"/>
</dbReference>
<evidence type="ECO:0000313" key="2">
    <source>
        <dbReference type="Proteomes" id="UP001054837"/>
    </source>
</evidence>
<name>A0AAV4MXC6_9ARAC</name>
<sequence length="121" mass="13628">MADESVIDTSIQSIEEDNSDDNLDLDCEGMLQALAFYDKIVQRTDSKELKKRIKTDIRVNALAIVKIVSSQNTYIAPMEGRIQAMEKNILESNSTQQALITELLVARELDKKVSRCIGNCY</sequence>
<accession>A0AAV4MXC6</accession>
<organism evidence="1 2">
    <name type="scientific">Caerostris darwini</name>
    <dbReference type="NCBI Taxonomy" id="1538125"/>
    <lineage>
        <taxon>Eukaryota</taxon>
        <taxon>Metazoa</taxon>
        <taxon>Ecdysozoa</taxon>
        <taxon>Arthropoda</taxon>
        <taxon>Chelicerata</taxon>
        <taxon>Arachnida</taxon>
        <taxon>Araneae</taxon>
        <taxon>Araneomorphae</taxon>
        <taxon>Entelegynae</taxon>
        <taxon>Araneoidea</taxon>
        <taxon>Araneidae</taxon>
        <taxon>Caerostris</taxon>
    </lineage>
</organism>
<dbReference type="AlphaFoldDB" id="A0AAV4MXC6"/>
<protein>
    <submittedName>
        <fullName evidence="1">Uncharacterized protein</fullName>
    </submittedName>
</protein>